<evidence type="ECO:0000256" key="2">
    <source>
        <dbReference type="ARBA" id="ARBA00022723"/>
    </source>
</evidence>
<feature type="region of interest" description="Disordered" evidence="5">
    <location>
        <begin position="1"/>
        <end position="42"/>
    </location>
</feature>
<dbReference type="Proteomes" id="UP000011591">
    <property type="component" value="Unassembled WGS sequence"/>
</dbReference>
<feature type="compositionally biased region" description="Low complexity" evidence="5">
    <location>
        <begin position="314"/>
        <end position="327"/>
    </location>
</feature>
<feature type="compositionally biased region" description="Polar residues" evidence="5">
    <location>
        <begin position="1"/>
        <end position="12"/>
    </location>
</feature>
<keyword evidence="8" id="KW-1185">Reference proteome</keyword>
<dbReference type="OrthoDB" id="170089at2157"/>
<dbReference type="PANTHER" id="PTHR37326:SF1">
    <property type="entry name" value="BLL3975 PROTEIN"/>
    <property type="match status" value="1"/>
</dbReference>
<keyword evidence="4" id="KW-0862">Zinc</keyword>
<feature type="compositionally biased region" description="Acidic residues" evidence="5">
    <location>
        <begin position="328"/>
        <end position="337"/>
    </location>
</feature>
<feature type="compositionally biased region" description="Acidic residues" evidence="5">
    <location>
        <begin position="258"/>
        <end position="310"/>
    </location>
</feature>
<dbReference type="Pfam" id="PF18911">
    <property type="entry name" value="PKD_4"/>
    <property type="match status" value="1"/>
</dbReference>
<accession>M0BK66</accession>
<dbReference type="SMART" id="SM00089">
    <property type="entry name" value="PKD"/>
    <property type="match status" value="1"/>
</dbReference>
<dbReference type="Pfam" id="PF24827">
    <property type="entry name" value="AstE_AspA_cat"/>
    <property type="match status" value="1"/>
</dbReference>
<dbReference type="PATRIC" id="fig|1227491.4.peg.337"/>
<evidence type="ECO:0000256" key="3">
    <source>
        <dbReference type="ARBA" id="ARBA00022801"/>
    </source>
</evidence>
<sequence>MQTQTQDQSDPGSTDEADLSRSSFTILEGTDDETTVNVTEAPTDGPTVFVIGGIHGNETAGYIAAEEITEWTIDAGTLVTLPRANPVAIERTTRVDDEGVDLNRQFPEGSDPGTELATAIWDVFSEFDPDIVIDLHESRGIYAGDPVDGVGQAIFHSRRDDVAQLAADTANAVNDTYIDDSNRAFQTGYHSAPGNDPSGLLVHKASRELNADTFLVETVSTQNELETRVTWHSAIVEHLATDALFPADEPDNGHEPDEPLDEEEEPDDPPANENDPDETEPDDGDDSSGENGGDGENDDNSSDGDGDNGDNGENGKNSENGAGSGDNDGSDDSDSDIPADHTAPTATIRTEPANAADRTFAPDETITLDATCSSAPDGELVSYEWSIQNDGTYDESGQTVDVTVSATGEHRVLLRVTDNAGAHDTTELTLTVN</sequence>
<dbReference type="InterPro" id="IPR013783">
    <property type="entry name" value="Ig-like_fold"/>
</dbReference>
<evidence type="ECO:0000256" key="5">
    <source>
        <dbReference type="SAM" id="MobiDB-lite"/>
    </source>
</evidence>
<dbReference type="Gene3D" id="2.60.40.10">
    <property type="entry name" value="Immunoglobulins"/>
    <property type="match status" value="1"/>
</dbReference>
<dbReference type="GO" id="GO:0016788">
    <property type="term" value="F:hydrolase activity, acting on ester bonds"/>
    <property type="evidence" value="ECO:0007669"/>
    <property type="project" value="InterPro"/>
</dbReference>
<dbReference type="InterPro" id="IPR035986">
    <property type="entry name" value="PKD_dom_sf"/>
</dbReference>
<dbReference type="SUPFAM" id="SSF49299">
    <property type="entry name" value="PKD domain"/>
    <property type="match status" value="1"/>
</dbReference>
<evidence type="ECO:0000313" key="8">
    <source>
        <dbReference type="Proteomes" id="UP000011591"/>
    </source>
</evidence>
<name>M0BK66_9EURY</name>
<dbReference type="EMBL" id="AOIP01000009">
    <property type="protein sequence ID" value="ELZ09999.1"/>
    <property type="molecule type" value="Genomic_DNA"/>
</dbReference>
<proteinExistence type="predicted"/>
<gene>
    <name evidence="7" type="ORF">C480_01662</name>
</gene>
<dbReference type="SUPFAM" id="SSF53187">
    <property type="entry name" value="Zn-dependent exopeptidases"/>
    <property type="match status" value="1"/>
</dbReference>
<dbReference type="CDD" id="cd00146">
    <property type="entry name" value="PKD"/>
    <property type="match status" value="1"/>
</dbReference>
<organism evidence="7 8">
    <name type="scientific">Natrialba aegyptia DSM 13077</name>
    <dbReference type="NCBI Taxonomy" id="1227491"/>
    <lineage>
        <taxon>Archaea</taxon>
        <taxon>Methanobacteriati</taxon>
        <taxon>Methanobacteriota</taxon>
        <taxon>Stenosarchaea group</taxon>
        <taxon>Halobacteria</taxon>
        <taxon>Halobacteriales</taxon>
        <taxon>Natrialbaceae</taxon>
        <taxon>Natrialba</taxon>
    </lineage>
</organism>
<dbReference type="AlphaFoldDB" id="M0BK66"/>
<dbReference type="InterPro" id="IPR055438">
    <property type="entry name" value="AstE_AspA_cat"/>
</dbReference>
<keyword evidence="3" id="KW-0378">Hydrolase</keyword>
<dbReference type="InterPro" id="IPR053138">
    <property type="entry name" value="N-alpha-Ac-DABA_deacetylase"/>
</dbReference>
<protein>
    <submittedName>
        <fullName evidence="7">Succinylglutamate desuccinylase/aspartoacylase</fullName>
    </submittedName>
</protein>
<dbReference type="InterPro" id="IPR000601">
    <property type="entry name" value="PKD_dom"/>
</dbReference>
<feature type="domain" description="PKD" evidence="6">
    <location>
        <begin position="349"/>
        <end position="433"/>
    </location>
</feature>
<dbReference type="RefSeq" id="WP_006663881.1">
    <property type="nucleotide sequence ID" value="NZ_AOIP01000009.1"/>
</dbReference>
<comment type="cofactor">
    <cofactor evidence="1">
        <name>Zn(2+)</name>
        <dbReference type="ChEBI" id="CHEBI:29105"/>
    </cofactor>
</comment>
<dbReference type="PROSITE" id="PS50093">
    <property type="entry name" value="PKD"/>
    <property type="match status" value="1"/>
</dbReference>
<comment type="caution">
    <text evidence="7">The sequence shown here is derived from an EMBL/GenBank/DDBJ whole genome shotgun (WGS) entry which is preliminary data.</text>
</comment>
<evidence type="ECO:0000313" key="7">
    <source>
        <dbReference type="EMBL" id="ELZ09999.1"/>
    </source>
</evidence>
<feature type="region of interest" description="Disordered" evidence="5">
    <location>
        <begin position="244"/>
        <end position="354"/>
    </location>
</feature>
<dbReference type="PANTHER" id="PTHR37326">
    <property type="entry name" value="BLL3975 PROTEIN"/>
    <property type="match status" value="1"/>
</dbReference>
<keyword evidence="2" id="KW-0479">Metal-binding</keyword>
<reference evidence="7 8" key="1">
    <citation type="journal article" date="2014" name="PLoS Genet.">
        <title>Phylogenetically driven sequencing of extremely halophilic archaea reveals strategies for static and dynamic osmo-response.</title>
        <authorList>
            <person name="Becker E.A."/>
            <person name="Seitzer P.M."/>
            <person name="Tritt A."/>
            <person name="Larsen D."/>
            <person name="Krusor M."/>
            <person name="Yao A.I."/>
            <person name="Wu D."/>
            <person name="Madern D."/>
            <person name="Eisen J.A."/>
            <person name="Darling A.E."/>
            <person name="Facciotti M.T."/>
        </authorList>
    </citation>
    <scope>NUCLEOTIDE SEQUENCE [LARGE SCALE GENOMIC DNA]</scope>
    <source>
        <strain evidence="7 8">DSM 13077</strain>
    </source>
</reference>
<evidence type="ECO:0000256" key="1">
    <source>
        <dbReference type="ARBA" id="ARBA00001947"/>
    </source>
</evidence>
<dbReference type="InterPro" id="IPR022409">
    <property type="entry name" value="PKD/Chitinase_dom"/>
</dbReference>
<dbReference type="GO" id="GO:0046872">
    <property type="term" value="F:metal ion binding"/>
    <property type="evidence" value="ECO:0007669"/>
    <property type="project" value="UniProtKB-KW"/>
</dbReference>
<dbReference type="Gene3D" id="3.40.630.10">
    <property type="entry name" value="Zn peptidases"/>
    <property type="match status" value="1"/>
</dbReference>
<evidence type="ECO:0000256" key="4">
    <source>
        <dbReference type="ARBA" id="ARBA00022833"/>
    </source>
</evidence>
<evidence type="ECO:0000259" key="6">
    <source>
        <dbReference type="PROSITE" id="PS50093"/>
    </source>
</evidence>